<keyword evidence="1" id="KW-1133">Transmembrane helix</keyword>
<dbReference type="EMBL" id="PDEP01000003">
    <property type="protein sequence ID" value="PEN08439.1"/>
    <property type="molecule type" value="Genomic_DNA"/>
</dbReference>
<keyword evidence="3" id="KW-1185">Reference proteome</keyword>
<reference evidence="2 3" key="1">
    <citation type="submission" date="2017-10" db="EMBL/GenBank/DDBJ databases">
        <title>Draft genome of Longimonas halophila.</title>
        <authorList>
            <person name="Goh K.M."/>
            <person name="Shamsir M.S."/>
            <person name="Lim S.W."/>
        </authorList>
    </citation>
    <scope>NUCLEOTIDE SEQUENCE [LARGE SCALE GENOMIC DNA]</scope>
    <source>
        <strain evidence="2 3">KCTC 42399</strain>
    </source>
</reference>
<gene>
    <name evidence="2" type="ORF">CRI93_04820</name>
</gene>
<proteinExistence type="predicted"/>
<dbReference type="OrthoDB" id="5521086at2"/>
<keyword evidence="1" id="KW-0812">Transmembrane</keyword>
<name>A0A2H3NRD8_9BACT</name>
<dbReference type="AlphaFoldDB" id="A0A2H3NRD8"/>
<protein>
    <recommendedName>
        <fullName evidence="4">CcoQ/FixQ family Cbb3-type cytochrome c oxidase assembly chaperone</fullName>
    </recommendedName>
</protein>
<evidence type="ECO:0000313" key="3">
    <source>
        <dbReference type="Proteomes" id="UP000221024"/>
    </source>
</evidence>
<dbReference type="Proteomes" id="UP000221024">
    <property type="component" value="Unassembled WGS sequence"/>
</dbReference>
<comment type="caution">
    <text evidence="2">The sequence shown here is derived from an EMBL/GenBank/DDBJ whole genome shotgun (WGS) entry which is preliminary data.</text>
</comment>
<evidence type="ECO:0000313" key="2">
    <source>
        <dbReference type="EMBL" id="PEN08439.1"/>
    </source>
</evidence>
<sequence>MWKDALRTLETGPLAEIGLVAFVFAFCMIVLYAFWMPKEFREHAKHIPLDDAPPHQNGSSS</sequence>
<organism evidence="2 3">
    <name type="scientific">Longimonas halophila</name>
    <dbReference type="NCBI Taxonomy" id="1469170"/>
    <lineage>
        <taxon>Bacteria</taxon>
        <taxon>Pseudomonadati</taxon>
        <taxon>Rhodothermota</taxon>
        <taxon>Rhodothermia</taxon>
        <taxon>Rhodothermales</taxon>
        <taxon>Salisaetaceae</taxon>
        <taxon>Longimonas</taxon>
    </lineage>
</organism>
<evidence type="ECO:0000256" key="1">
    <source>
        <dbReference type="SAM" id="Phobius"/>
    </source>
</evidence>
<dbReference type="RefSeq" id="WP_098061480.1">
    <property type="nucleotide sequence ID" value="NZ_PDEP01000003.1"/>
</dbReference>
<evidence type="ECO:0008006" key="4">
    <source>
        <dbReference type="Google" id="ProtNLM"/>
    </source>
</evidence>
<accession>A0A2H3NRD8</accession>
<feature type="transmembrane region" description="Helical" evidence="1">
    <location>
        <begin position="12"/>
        <end position="35"/>
    </location>
</feature>
<keyword evidence="1" id="KW-0472">Membrane</keyword>